<keyword evidence="1" id="KW-1185">Reference proteome</keyword>
<evidence type="ECO:0000313" key="2">
    <source>
        <dbReference type="RefSeq" id="XP_065665492.1"/>
    </source>
</evidence>
<accession>A0ABM4CU83</accession>
<dbReference type="RefSeq" id="XP_065665492.1">
    <property type="nucleotide sequence ID" value="XM_065809420.1"/>
</dbReference>
<dbReference type="PANTHER" id="PTHR45749">
    <property type="match status" value="1"/>
</dbReference>
<organism evidence="1 2">
    <name type="scientific">Hydra vulgaris</name>
    <name type="common">Hydra</name>
    <name type="synonym">Hydra attenuata</name>
    <dbReference type="NCBI Taxonomy" id="6087"/>
    <lineage>
        <taxon>Eukaryota</taxon>
        <taxon>Metazoa</taxon>
        <taxon>Cnidaria</taxon>
        <taxon>Hydrozoa</taxon>
        <taxon>Hydroidolina</taxon>
        <taxon>Anthoathecata</taxon>
        <taxon>Aplanulata</taxon>
        <taxon>Hydridae</taxon>
        <taxon>Hydra</taxon>
    </lineage>
</organism>
<dbReference type="GeneID" id="136086921"/>
<gene>
    <name evidence="2" type="primary">LOC136086921</name>
</gene>
<proteinExistence type="predicted"/>
<dbReference type="PANTHER" id="PTHR45749:SF21">
    <property type="entry name" value="DUF4371 DOMAIN-CONTAINING PROTEIN"/>
    <property type="match status" value="1"/>
</dbReference>
<dbReference type="Proteomes" id="UP001652625">
    <property type="component" value="Chromosome 11"/>
</dbReference>
<protein>
    <submittedName>
        <fullName evidence="2">Uncharacterized protein LOC136086921</fullName>
    </submittedName>
</protein>
<sequence length="168" mass="19990">MRSWLVYLPSKKSVFCTYRRLFSRFDNQYCLVQESGFKQLKAPYRIIVHENSKNHRQCFTQGKEIERNLLINKGIIGAELQEQVQSEIQKWCYILKRLLHFIKYLAIKNMALRGHREQLQSDFDTENLLGLLKLISNFDPVLKEDIREQAGIFCNMYNVRTVTNIKKN</sequence>
<reference evidence="2" key="1">
    <citation type="submission" date="2025-08" db="UniProtKB">
        <authorList>
            <consortium name="RefSeq"/>
        </authorList>
    </citation>
    <scope>IDENTIFICATION</scope>
</reference>
<name>A0ABM4CU83_HYDVU</name>
<evidence type="ECO:0000313" key="1">
    <source>
        <dbReference type="Proteomes" id="UP001652625"/>
    </source>
</evidence>